<dbReference type="GO" id="GO:0004672">
    <property type="term" value="F:protein kinase activity"/>
    <property type="evidence" value="ECO:0007669"/>
    <property type="project" value="InterPro"/>
</dbReference>
<dbReference type="EMBL" id="JAULSN010000007">
    <property type="protein sequence ID" value="KAK3366751.1"/>
    <property type="molecule type" value="Genomic_DNA"/>
</dbReference>
<dbReference type="SUPFAM" id="SSF56112">
    <property type="entry name" value="Protein kinase-like (PK-like)"/>
    <property type="match status" value="1"/>
</dbReference>
<sequence>MARWGPRPDLPTPYIPECYSHQYIRQLNTKGVDKYSSVSYWKLYNGGTAWDCLGINEKFKGLYSPIGRMVWQVAGTLKYMLEAGECPMFHCDLHLCNIFVDFGRDTNLPDFYVGDFGRAKM</sequence>
<dbReference type="Proteomes" id="UP001287356">
    <property type="component" value="Unassembled WGS sequence"/>
</dbReference>
<organism evidence="2 3">
    <name type="scientific">Lasiosphaeria ovina</name>
    <dbReference type="NCBI Taxonomy" id="92902"/>
    <lineage>
        <taxon>Eukaryota</taxon>
        <taxon>Fungi</taxon>
        <taxon>Dikarya</taxon>
        <taxon>Ascomycota</taxon>
        <taxon>Pezizomycotina</taxon>
        <taxon>Sordariomycetes</taxon>
        <taxon>Sordariomycetidae</taxon>
        <taxon>Sordariales</taxon>
        <taxon>Lasiosphaeriaceae</taxon>
        <taxon>Lasiosphaeria</taxon>
    </lineage>
</organism>
<dbReference type="GO" id="GO:0005524">
    <property type="term" value="F:ATP binding"/>
    <property type="evidence" value="ECO:0007669"/>
    <property type="project" value="InterPro"/>
</dbReference>
<feature type="non-terminal residue" evidence="2">
    <location>
        <position position="121"/>
    </location>
</feature>
<dbReference type="PROSITE" id="PS50011">
    <property type="entry name" value="PROTEIN_KINASE_DOM"/>
    <property type="match status" value="1"/>
</dbReference>
<comment type="caution">
    <text evidence="2">The sequence shown here is derived from an EMBL/GenBank/DDBJ whole genome shotgun (WGS) entry which is preliminary data.</text>
</comment>
<dbReference type="Gene3D" id="1.10.510.10">
    <property type="entry name" value="Transferase(Phosphotransferase) domain 1"/>
    <property type="match status" value="1"/>
</dbReference>
<dbReference type="AlphaFoldDB" id="A0AAE0JZY0"/>
<evidence type="ECO:0000313" key="3">
    <source>
        <dbReference type="Proteomes" id="UP001287356"/>
    </source>
</evidence>
<proteinExistence type="predicted"/>
<gene>
    <name evidence="2" type="ORF">B0T24DRAFT_534113</name>
</gene>
<evidence type="ECO:0000259" key="1">
    <source>
        <dbReference type="PROSITE" id="PS50011"/>
    </source>
</evidence>
<keyword evidence="3" id="KW-1185">Reference proteome</keyword>
<reference evidence="2" key="2">
    <citation type="submission" date="2023-06" db="EMBL/GenBank/DDBJ databases">
        <authorList>
            <consortium name="Lawrence Berkeley National Laboratory"/>
            <person name="Haridas S."/>
            <person name="Hensen N."/>
            <person name="Bonometti L."/>
            <person name="Westerberg I."/>
            <person name="Brannstrom I.O."/>
            <person name="Guillou S."/>
            <person name="Cros-Aarteil S."/>
            <person name="Calhoun S."/>
            <person name="Kuo A."/>
            <person name="Mondo S."/>
            <person name="Pangilinan J."/>
            <person name="Riley R."/>
            <person name="Labutti K."/>
            <person name="Andreopoulos B."/>
            <person name="Lipzen A."/>
            <person name="Chen C."/>
            <person name="Yanf M."/>
            <person name="Daum C."/>
            <person name="Ng V."/>
            <person name="Clum A."/>
            <person name="Steindorff A."/>
            <person name="Ohm R."/>
            <person name="Martin F."/>
            <person name="Silar P."/>
            <person name="Natvig D."/>
            <person name="Lalanne C."/>
            <person name="Gautier V."/>
            <person name="Ament-Velasquez S.L."/>
            <person name="Kruys A."/>
            <person name="Hutchinson M.I."/>
            <person name="Powell A.J."/>
            <person name="Barry K."/>
            <person name="Miller A.N."/>
            <person name="Grigoriev I.V."/>
            <person name="Debuchy R."/>
            <person name="Gladieux P."/>
            <person name="Thoren M.H."/>
            <person name="Johannesson H."/>
        </authorList>
    </citation>
    <scope>NUCLEOTIDE SEQUENCE</scope>
    <source>
        <strain evidence="2">CBS 958.72</strain>
    </source>
</reference>
<evidence type="ECO:0000313" key="2">
    <source>
        <dbReference type="EMBL" id="KAK3366751.1"/>
    </source>
</evidence>
<dbReference type="InterPro" id="IPR000719">
    <property type="entry name" value="Prot_kinase_dom"/>
</dbReference>
<reference evidence="2" key="1">
    <citation type="journal article" date="2023" name="Mol. Phylogenet. Evol.">
        <title>Genome-scale phylogeny and comparative genomics of the fungal order Sordariales.</title>
        <authorList>
            <person name="Hensen N."/>
            <person name="Bonometti L."/>
            <person name="Westerberg I."/>
            <person name="Brannstrom I.O."/>
            <person name="Guillou S."/>
            <person name="Cros-Aarteil S."/>
            <person name="Calhoun S."/>
            <person name="Haridas S."/>
            <person name="Kuo A."/>
            <person name="Mondo S."/>
            <person name="Pangilinan J."/>
            <person name="Riley R."/>
            <person name="LaButti K."/>
            <person name="Andreopoulos B."/>
            <person name="Lipzen A."/>
            <person name="Chen C."/>
            <person name="Yan M."/>
            <person name="Daum C."/>
            <person name="Ng V."/>
            <person name="Clum A."/>
            <person name="Steindorff A."/>
            <person name="Ohm R.A."/>
            <person name="Martin F."/>
            <person name="Silar P."/>
            <person name="Natvig D.O."/>
            <person name="Lalanne C."/>
            <person name="Gautier V."/>
            <person name="Ament-Velasquez S.L."/>
            <person name="Kruys A."/>
            <person name="Hutchinson M.I."/>
            <person name="Powell A.J."/>
            <person name="Barry K."/>
            <person name="Miller A.N."/>
            <person name="Grigoriev I.V."/>
            <person name="Debuchy R."/>
            <person name="Gladieux P."/>
            <person name="Hiltunen Thoren M."/>
            <person name="Johannesson H."/>
        </authorList>
    </citation>
    <scope>NUCLEOTIDE SEQUENCE</scope>
    <source>
        <strain evidence="2">CBS 958.72</strain>
    </source>
</reference>
<feature type="domain" description="Protein kinase" evidence="1">
    <location>
        <begin position="1"/>
        <end position="121"/>
    </location>
</feature>
<name>A0AAE0JZY0_9PEZI</name>
<accession>A0AAE0JZY0</accession>
<protein>
    <recommendedName>
        <fullName evidence="1">Protein kinase domain-containing protein</fullName>
    </recommendedName>
</protein>
<dbReference type="InterPro" id="IPR011009">
    <property type="entry name" value="Kinase-like_dom_sf"/>
</dbReference>